<accession>A0A7J7HWZ0</accession>
<reference evidence="1 2" key="2">
    <citation type="submission" date="2020-07" db="EMBL/GenBank/DDBJ databases">
        <title>Genome assembly of wild tea tree DASZ reveals pedigree and selection history of tea varieties.</title>
        <authorList>
            <person name="Zhang W."/>
        </authorList>
    </citation>
    <scope>NUCLEOTIDE SEQUENCE [LARGE SCALE GENOMIC DNA]</scope>
    <source>
        <strain evidence="2">cv. G240</strain>
        <tissue evidence="1">Leaf</tissue>
    </source>
</reference>
<evidence type="ECO:0000313" key="1">
    <source>
        <dbReference type="EMBL" id="KAF5956761.1"/>
    </source>
</evidence>
<keyword evidence="2" id="KW-1185">Reference proteome</keyword>
<proteinExistence type="predicted"/>
<dbReference type="Proteomes" id="UP000593564">
    <property type="component" value="Unassembled WGS sequence"/>
</dbReference>
<gene>
    <name evidence="1" type="ORF">HYC85_003986</name>
</gene>
<organism evidence="1 2">
    <name type="scientific">Camellia sinensis</name>
    <name type="common">Tea plant</name>
    <name type="synonym">Thea sinensis</name>
    <dbReference type="NCBI Taxonomy" id="4442"/>
    <lineage>
        <taxon>Eukaryota</taxon>
        <taxon>Viridiplantae</taxon>
        <taxon>Streptophyta</taxon>
        <taxon>Embryophyta</taxon>
        <taxon>Tracheophyta</taxon>
        <taxon>Spermatophyta</taxon>
        <taxon>Magnoliopsida</taxon>
        <taxon>eudicotyledons</taxon>
        <taxon>Gunneridae</taxon>
        <taxon>Pentapetalae</taxon>
        <taxon>asterids</taxon>
        <taxon>Ericales</taxon>
        <taxon>Theaceae</taxon>
        <taxon>Camellia</taxon>
    </lineage>
</organism>
<dbReference type="PANTHER" id="PTHR33494">
    <property type="entry name" value="OS02G0793800 PROTEIN"/>
    <property type="match status" value="1"/>
</dbReference>
<dbReference type="PANTHER" id="PTHR33494:SF27">
    <property type="entry name" value="ATP-DEPENDENT DNA HELICASE"/>
    <property type="match status" value="1"/>
</dbReference>
<dbReference type="EMBL" id="JACBKZ010000002">
    <property type="protein sequence ID" value="KAF5956761.1"/>
    <property type="molecule type" value="Genomic_DNA"/>
</dbReference>
<protein>
    <submittedName>
        <fullName evidence="1">Uncharacterized protein</fullName>
    </submittedName>
</protein>
<reference evidence="2" key="1">
    <citation type="journal article" date="2020" name="Nat. Commun.">
        <title>Genome assembly of wild tea tree DASZ reveals pedigree and selection history of tea varieties.</title>
        <authorList>
            <person name="Zhang W."/>
            <person name="Zhang Y."/>
            <person name="Qiu H."/>
            <person name="Guo Y."/>
            <person name="Wan H."/>
            <person name="Zhang X."/>
            <person name="Scossa F."/>
            <person name="Alseekh S."/>
            <person name="Zhang Q."/>
            <person name="Wang P."/>
            <person name="Xu L."/>
            <person name="Schmidt M.H."/>
            <person name="Jia X."/>
            <person name="Li D."/>
            <person name="Zhu A."/>
            <person name="Guo F."/>
            <person name="Chen W."/>
            <person name="Ni D."/>
            <person name="Usadel B."/>
            <person name="Fernie A.R."/>
            <person name="Wen W."/>
        </authorList>
    </citation>
    <scope>NUCLEOTIDE SEQUENCE [LARGE SCALE GENOMIC DNA]</scope>
    <source>
        <strain evidence="2">cv. G240</strain>
    </source>
</reference>
<evidence type="ECO:0000313" key="2">
    <source>
        <dbReference type="Proteomes" id="UP000593564"/>
    </source>
</evidence>
<comment type="caution">
    <text evidence="1">The sequence shown here is derived from an EMBL/GenBank/DDBJ whole genome shotgun (WGS) entry which is preliminary data.</text>
</comment>
<dbReference type="AlphaFoldDB" id="A0A7J7HWZ0"/>
<name>A0A7J7HWZ0_CAMSI</name>
<sequence length="144" mass="15952">MSMCDLVNHIGHCISERMASGNSPCRKEALECQDMLENIAQALLSDTQFTTASDEKTLMSRVNSLCCLLQDPATAPNVQVDCESQLQGLDDRKHIQASESMHENAAGSMSRKDSFGDLLLSLPRITSLPKFLFDISEDDENQDR</sequence>